<accession>A0A1F5YSR2</accession>
<organism evidence="2 3">
    <name type="scientific">Candidatus Gottesmanbacteria bacterium RBG_16_37_8</name>
    <dbReference type="NCBI Taxonomy" id="1798371"/>
    <lineage>
        <taxon>Bacteria</taxon>
        <taxon>Candidatus Gottesmaniibacteriota</taxon>
    </lineage>
</organism>
<dbReference type="EMBL" id="MFJA01000035">
    <property type="protein sequence ID" value="OGG03240.1"/>
    <property type="molecule type" value="Genomic_DNA"/>
</dbReference>
<name>A0A1F5YSR2_9BACT</name>
<protein>
    <submittedName>
        <fullName evidence="2">Uncharacterized protein</fullName>
    </submittedName>
</protein>
<evidence type="ECO:0000313" key="3">
    <source>
        <dbReference type="Proteomes" id="UP000176665"/>
    </source>
</evidence>
<dbReference type="AlphaFoldDB" id="A0A1F5YSR2"/>
<evidence type="ECO:0000313" key="2">
    <source>
        <dbReference type="EMBL" id="OGG03240.1"/>
    </source>
</evidence>
<evidence type="ECO:0000256" key="1">
    <source>
        <dbReference type="SAM" id="MobiDB-lite"/>
    </source>
</evidence>
<proteinExistence type="predicted"/>
<sequence length="105" mass="11229">MSKEIVYTDFRGGIGEIPSPNGINTVIFAQSGRGGSGSGGGKGGDEARQLNFFSKIFRAPEPVILTPRLVEPATEAYLKQVYLDKHESTSSRPPTAEELFGDPGE</sequence>
<dbReference type="Proteomes" id="UP000176665">
    <property type="component" value="Unassembled WGS sequence"/>
</dbReference>
<gene>
    <name evidence="2" type="ORF">A2W14_06980</name>
</gene>
<feature type="region of interest" description="Disordered" evidence="1">
    <location>
        <begin position="84"/>
        <end position="105"/>
    </location>
</feature>
<reference evidence="2 3" key="1">
    <citation type="journal article" date="2016" name="Nat. Commun.">
        <title>Thousands of microbial genomes shed light on interconnected biogeochemical processes in an aquifer system.</title>
        <authorList>
            <person name="Anantharaman K."/>
            <person name="Brown C.T."/>
            <person name="Hug L.A."/>
            <person name="Sharon I."/>
            <person name="Castelle C.J."/>
            <person name="Probst A.J."/>
            <person name="Thomas B.C."/>
            <person name="Singh A."/>
            <person name="Wilkins M.J."/>
            <person name="Karaoz U."/>
            <person name="Brodie E.L."/>
            <person name="Williams K.H."/>
            <person name="Hubbard S.S."/>
            <person name="Banfield J.F."/>
        </authorList>
    </citation>
    <scope>NUCLEOTIDE SEQUENCE [LARGE SCALE GENOMIC DNA]</scope>
</reference>
<comment type="caution">
    <text evidence="2">The sequence shown here is derived from an EMBL/GenBank/DDBJ whole genome shotgun (WGS) entry which is preliminary data.</text>
</comment>